<evidence type="ECO:0000259" key="10">
    <source>
        <dbReference type="Pfam" id="PF00768"/>
    </source>
</evidence>
<dbReference type="Proteomes" id="UP000192599">
    <property type="component" value="Unassembled WGS sequence"/>
</dbReference>
<keyword evidence="4" id="KW-0133">Cell shape</keyword>
<comment type="similarity">
    <text evidence="1 9">Belongs to the peptidase S11 family.</text>
</comment>
<evidence type="ECO:0000313" key="11">
    <source>
        <dbReference type="EMBL" id="OQR41348.1"/>
    </source>
</evidence>
<dbReference type="InterPro" id="IPR027417">
    <property type="entry name" value="P-loop_NTPase"/>
</dbReference>
<evidence type="ECO:0000256" key="9">
    <source>
        <dbReference type="RuleBase" id="RU004016"/>
    </source>
</evidence>
<dbReference type="GO" id="GO:0008360">
    <property type="term" value="P:regulation of cell shape"/>
    <property type="evidence" value="ECO:0007669"/>
    <property type="project" value="UniProtKB-KW"/>
</dbReference>
<dbReference type="PRINTS" id="PR00725">
    <property type="entry name" value="DADACBPTASE1"/>
</dbReference>
<dbReference type="Pfam" id="PF00768">
    <property type="entry name" value="Peptidase_S11"/>
    <property type="match status" value="1"/>
</dbReference>
<evidence type="ECO:0000313" key="12">
    <source>
        <dbReference type="Proteomes" id="UP000192599"/>
    </source>
</evidence>
<dbReference type="GO" id="GO:0009002">
    <property type="term" value="F:serine-type D-Ala-D-Ala carboxypeptidase activity"/>
    <property type="evidence" value="ECO:0007669"/>
    <property type="project" value="InterPro"/>
</dbReference>
<accession>A0A1V9VC09</accession>
<evidence type="ECO:0000256" key="2">
    <source>
        <dbReference type="ARBA" id="ARBA00022729"/>
    </source>
</evidence>
<feature type="active site" description="Proton acceptor" evidence="7">
    <location>
        <position position="123"/>
    </location>
</feature>
<dbReference type="InterPro" id="IPR018044">
    <property type="entry name" value="Peptidase_S11"/>
</dbReference>
<dbReference type="GO" id="GO:0009252">
    <property type="term" value="P:peptidoglycan biosynthetic process"/>
    <property type="evidence" value="ECO:0007669"/>
    <property type="project" value="UniProtKB-KW"/>
</dbReference>
<dbReference type="Gene3D" id="3.40.710.10">
    <property type="entry name" value="DD-peptidase/beta-lactamase superfamily"/>
    <property type="match status" value="1"/>
</dbReference>
<keyword evidence="3" id="KW-0378">Hydrolase</keyword>
<comment type="caution">
    <text evidence="11">The sequence shown here is derived from an EMBL/GenBank/DDBJ whole genome shotgun (WGS) entry which is preliminary data.</text>
</comment>
<dbReference type="AlphaFoldDB" id="A0A1V9VC09"/>
<feature type="active site" description="Acyl-ester intermediate" evidence="7">
    <location>
        <position position="120"/>
    </location>
</feature>
<feature type="domain" description="Peptidase S11 D-alanyl-D-alanine carboxypeptidase A N-terminal" evidence="10">
    <location>
        <begin position="114"/>
        <end position="308"/>
    </location>
</feature>
<dbReference type="GO" id="GO:0005524">
    <property type="term" value="F:ATP binding"/>
    <property type="evidence" value="ECO:0007669"/>
    <property type="project" value="InterPro"/>
</dbReference>
<proteinExistence type="inferred from homology"/>
<gene>
    <name evidence="11" type="ORF">AS859_06240</name>
</gene>
<protein>
    <recommendedName>
        <fullName evidence="10">Peptidase S11 D-alanyl-D-alanine carboxypeptidase A N-terminal domain-containing protein</fullName>
    </recommendedName>
</protein>
<evidence type="ECO:0000256" key="3">
    <source>
        <dbReference type="ARBA" id="ARBA00022801"/>
    </source>
</evidence>
<reference evidence="11 12" key="1">
    <citation type="submission" date="2017-04" db="EMBL/GenBank/DDBJ databases">
        <title>Accumulation and expression of multiple antibiotic resistance genes in Arcobacter cryaerophilus that thrives in sewage.</title>
        <authorList>
            <person name="Millar J.A."/>
            <person name="Raghavan R."/>
        </authorList>
    </citation>
    <scope>NUCLEOTIDE SEQUENCE [LARGE SCALE GENOMIC DNA]</scope>
    <source>
        <strain evidence="11 12">AZT-1</strain>
    </source>
</reference>
<evidence type="ECO:0000256" key="7">
    <source>
        <dbReference type="PIRSR" id="PIRSR618044-1"/>
    </source>
</evidence>
<dbReference type="InterPro" id="IPR012338">
    <property type="entry name" value="Beta-lactam/transpept-like"/>
</dbReference>
<dbReference type="GO" id="GO:0071555">
    <property type="term" value="P:cell wall organization"/>
    <property type="evidence" value="ECO:0007669"/>
    <property type="project" value="UniProtKB-KW"/>
</dbReference>
<dbReference type="SUPFAM" id="SSF52540">
    <property type="entry name" value="P-loop containing nucleoside triphosphate hydrolases"/>
    <property type="match status" value="1"/>
</dbReference>
<dbReference type="GO" id="GO:0006508">
    <property type="term" value="P:proteolysis"/>
    <property type="evidence" value="ECO:0007669"/>
    <property type="project" value="InterPro"/>
</dbReference>
<dbReference type="PANTHER" id="PTHR21581">
    <property type="entry name" value="D-ALANYL-D-ALANINE CARBOXYPEPTIDASE"/>
    <property type="match status" value="1"/>
</dbReference>
<organism evidence="11 12">
    <name type="scientific">Aliarcobacter cryaerophilus</name>
    <dbReference type="NCBI Taxonomy" id="28198"/>
    <lineage>
        <taxon>Bacteria</taxon>
        <taxon>Pseudomonadati</taxon>
        <taxon>Campylobacterota</taxon>
        <taxon>Epsilonproteobacteria</taxon>
        <taxon>Campylobacterales</taxon>
        <taxon>Arcobacteraceae</taxon>
        <taxon>Aliarcobacter</taxon>
    </lineage>
</organism>
<evidence type="ECO:0000256" key="6">
    <source>
        <dbReference type="ARBA" id="ARBA00023316"/>
    </source>
</evidence>
<dbReference type="SUPFAM" id="SSF56601">
    <property type="entry name" value="beta-lactamase/transpeptidase-like"/>
    <property type="match status" value="1"/>
</dbReference>
<sequence>MELLSPIEQLCEELKLPVVAQEYNNLSIIASQENWKYSQFLEELLRQEYNEKMSRSKNILTKMAGFPAIKTIEQFDYSFTIGVNRKQIEELASLAFVKRYENIIFLGQPGVGKTHLAIASLTKIWTALIVLENSNLDDEVVVSKRATLQQGSSIYLKENQICTIKDLVHGMLLRSGNDASVALAEHIAGSEEKFVKLMNKRAKEFGIKNTKFVDVTGLGNNISTAKDVAIMFELALKNSKFKDISGQSSYKNSLDGQIWKNKHKLVVENSKAFAGKTGYTKQSGRTLATAFYDEKSSKSFIVVTLNEKDDWKVHKSLAQKVFMK</sequence>
<evidence type="ECO:0000256" key="4">
    <source>
        <dbReference type="ARBA" id="ARBA00022960"/>
    </source>
</evidence>
<keyword evidence="2" id="KW-0732">Signal</keyword>
<feature type="binding site" evidence="8">
    <location>
        <position position="276"/>
    </location>
    <ligand>
        <name>substrate</name>
    </ligand>
</feature>
<evidence type="ECO:0000256" key="8">
    <source>
        <dbReference type="PIRSR" id="PIRSR618044-2"/>
    </source>
</evidence>
<dbReference type="PANTHER" id="PTHR21581:SF33">
    <property type="entry name" value="D-ALANYL-D-ALANINE CARBOXYPEPTIDASE DACB"/>
    <property type="match status" value="1"/>
</dbReference>
<evidence type="ECO:0000256" key="5">
    <source>
        <dbReference type="ARBA" id="ARBA00022984"/>
    </source>
</evidence>
<evidence type="ECO:0000256" key="1">
    <source>
        <dbReference type="ARBA" id="ARBA00007164"/>
    </source>
</evidence>
<name>A0A1V9VC09_9BACT</name>
<keyword evidence="5" id="KW-0573">Peptidoglycan synthesis</keyword>
<keyword evidence="6" id="KW-0961">Cell wall biogenesis/degradation</keyword>
<dbReference type="InterPro" id="IPR001967">
    <property type="entry name" value="Peptidase_S11_N"/>
</dbReference>
<feature type="active site" evidence="7">
    <location>
        <position position="175"/>
    </location>
</feature>
<dbReference type="EMBL" id="LNTC01000068">
    <property type="protein sequence ID" value="OQR41348.1"/>
    <property type="molecule type" value="Genomic_DNA"/>
</dbReference>